<dbReference type="PANTHER" id="PTHR10543">
    <property type="entry name" value="BETA-CAROTENE DIOXYGENASE"/>
    <property type="match status" value="1"/>
</dbReference>
<evidence type="ECO:0000256" key="2">
    <source>
        <dbReference type="ARBA" id="ARBA00022723"/>
    </source>
</evidence>
<sequence length="214" mass="24003">MQLKFRWNMVLFSNLIKLARLYCGSSYKRLESYAVSSGHALAGQCDPNSGIGRANTSLVLISEKLFALEESDLPYGIKLMSDGDIISLGRHECFGEPFMTMTAHPKINMETDEAFAFRYSSWPPFLTNLHSSTTSPYRKTTSFSQTQIVFKPEDILRGALRFDQAKVPRLGMIPRHAVDEREMWWVDVPGSEIPKAGTSAVEIVNDFAKAVEIA</sequence>
<evidence type="ECO:0000256" key="6">
    <source>
        <dbReference type="SAM" id="SignalP"/>
    </source>
</evidence>
<feature type="signal peptide" evidence="6">
    <location>
        <begin position="1"/>
        <end position="21"/>
    </location>
</feature>
<keyword evidence="4 5" id="KW-0408">Iron</keyword>
<accession>A0AAV6X443</accession>
<dbReference type="AlphaFoldDB" id="A0AAV6X443"/>
<gene>
    <name evidence="7" type="ORF">BUALT_Bualt10G0077400</name>
</gene>
<comment type="cofactor">
    <cofactor evidence="5">
        <name>Fe(2+)</name>
        <dbReference type="ChEBI" id="CHEBI:29033"/>
    </cofactor>
    <text evidence="5">Binds 1 Fe(2+) ion per subunit.</text>
</comment>
<evidence type="ECO:0000256" key="5">
    <source>
        <dbReference type="PIRSR" id="PIRSR604294-1"/>
    </source>
</evidence>
<dbReference type="InterPro" id="IPR004294">
    <property type="entry name" value="Carotenoid_Oase"/>
</dbReference>
<dbReference type="GO" id="GO:0046872">
    <property type="term" value="F:metal ion binding"/>
    <property type="evidence" value="ECO:0007669"/>
    <property type="project" value="UniProtKB-KW"/>
</dbReference>
<keyword evidence="3" id="KW-0560">Oxidoreductase</keyword>
<organism evidence="7 8">
    <name type="scientific">Buddleja alternifolia</name>
    <dbReference type="NCBI Taxonomy" id="168488"/>
    <lineage>
        <taxon>Eukaryota</taxon>
        <taxon>Viridiplantae</taxon>
        <taxon>Streptophyta</taxon>
        <taxon>Embryophyta</taxon>
        <taxon>Tracheophyta</taxon>
        <taxon>Spermatophyta</taxon>
        <taxon>Magnoliopsida</taxon>
        <taxon>eudicotyledons</taxon>
        <taxon>Gunneridae</taxon>
        <taxon>Pentapetalae</taxon>
        <taxon>asterids</taxon>
        <taxon>lamiids</taxon>
        <taxon>Lamiales</taxon>
        <taxon>Scrophulariaceae</taxon>
        <taxon>Buddlejeae</taxon>
        <taxon>Buddleja</taxon>
    </lineage>
</organism>
<dbReference type="PANTHER" id="PTHR10543:SF46">
    <property type="entry name" value="CAROTENOID CLEAVAGE DIOXYGENASE 4, CHLOROPLASTIC-RELATED"/>
    <property type="match status" value="1"/>
</dbReference>
<evidence type="ECO:0000313" key="8">
    <source>
        <dbReference type="Proteomes" id="UP000826271"/>
    </source>
</evidence>
<evidence type="ECO:0000256" key="3">
    <source>
        <dbReference type="ARBA" id="ARBA00022964"/>
    </source>
</evidence>
<comment type="caution">
    <text evidence="7">The sequence shown here is derived from an EMBL/GenBank/DDBJ whole genome shotgun (WGS) entry which is preliminary data.</text>
</comment>
<evidence type="ECO:0000256" key="4">
    <source>
        <dbReference type="ARBA" id="ARBA00023004"/>
    </source>
</evidence>
<dbReference type="GO" id="GO:0010436">
    <property type="term" value="F:carotenoid dioxygenase activity"/>
    <property type="evidence" value="ECO:0007669"/>
    <property type="project" value="TreeGrafter"/>
</dbReference>
<dbReference type="Pfam" id="PF03055">
    <property type="entry name" value="RPE65"/>
    <property type="match status" value="1"/>
</dbReference>
<evidence type="ECO:0000313" key="7">
    <source>
        <dbReference type="EMBL" id="KAG8375217.1"/>
    </source>
</evidence>
<evidence type="ECO:0000256" key="1">
    <source>
        <dbReference type="ARBA" id="ARBA00006787"/>
    </source>
</evidence>
<dbReference type="GO" id="GO:0016121">
    <property type="term" value="P:carotene catabolic process"/>
    <property type="evidence" value="ECO:0007669"/>
    <property type="project" value="TreeGrafter"/>
</dbReference>
<comment type="similarity">
    <text evidence="1">Belongs to the carotenoid oxygenase family.</text>
</comment>
<keyword evidence="6" id="KW-0732">Signal</keyword>
<name>A0AAV6X443_9LAMI</name>
<keyword evidence="2 5" id="KW-0479">Metal-binding</keyword>
<dbReference type="Proteomes" id="UP000826271">
    <property type="component" value="Unassembled WGS sequence"/>
</dbReference>
<dbReference type="EMBL" id="WHWC01000010">
    <property type="protein sequence ID" value="KAG8375217.1"/>
    <property type="molecule type" value="Genomic_DNA"/>
</dbReference>
<dbReference type="GO" id="GO:0009570">
    <property type="term" value="C:chloroplast stroma"/>
    <property type="evidence" value="ECO:0007669"/>
    <property type="project" value="TreeGrafter"/>
</dbReference>
<keyword evidence="3" id="KW-0223">Dioxygenase</keyword>
<proteinExistence type="inferred from homology"/>
<keyword evidence="8" id="KW-1185">Reference proteome</keyword>
<feature type="binding site" evidence="5">
    <location>
        <position position="104"/>
    </location>
    <ligand>
        <name>Fe cation</name>
        <dbReference type="ChEBI" id="CHEBI:24875"/>
        <note>catalytic</note>
    </ligand>
</feature>
<reference evidence="7" key="1">
    <citation type="submission" date="2019-10" db="EMBL/GenBank/DDBJ databases">
        <authorList>
            <person name="Zhang R."/>
            <person name="Pan Y."/>
            <person name="Wang J."/>
            <person name="Ma R."/>
            <person name="Yu S."/>
        </authorList>
    </citation>
    <scope>NUCLEOTIDE SEQUENCE</scope>
    <source>
        <strain evidence="7">LA-IB0</strain>
        <tissue evidence="7">Leaf</tissue>
    </source>
</reference>
<protein>
    <submittedName>
        <fullName evidence="7">Uncharacterized protein</fullName>
    </submittedName>
</protein>
<feature type="chain" id="PRO_5043910863" evidence="6">
    <location>
        <begin position="22"/>
        <end position="214"/>
    </location>
</feature>